<dbReference type="Gene3D" id="1.25.40.10">
    <property type="entry name" value="Tetratricopeptide repeat domain"/>
    <property type="match status" value="1"/>
</dbReference>
<evidence type="ECO:0008006" key="8">
    <source>
        <dbReference type="Google" id="ProtNLM"/>
    </source>
</evidence>
<feature type="chain" id="PRO_5035740516" description="Pentatricopeptide repeat-containing protein" evidence="5">
    <location>
        <begin position="31"/>
        <end position="220"/>
    </location>
</feature>
<dbReference type="GO" id="GO:0045727">
    <property type="term" value="P:positive regulation of translation"/>
    <property type="evidence" value="ECO:0007669"/>
    <property type="project" value="TreeGrafter"/>
</dbReference>
<evidence type="ECO:0000256" key="3">
    <source>
        <dbReference type="ARBA" id="ARBA00022946"/>
    </source>
</evidence>
<dbReference type="GO" id="GO:0042134">
    <property type="term" value="F:rRNA primary transcript binding"/>
    <property type="evidence" value="ECO:0007669"/>
    <property type="project" value="TreeGrafter"/>
</dbReference>
<proteinExistence type="inferred from homology"/>
<feature type="repeat" description="PPR" evidence="4">
    <location>
        <begin position="69"/>
        <end position="104"/>
    </location>
</feature>
<name>A0A8R7PM75_TRIUA</name>
<dbReference type="GO" id="GO:0003729">
    <property type="term" value="F:mRNA binding"/>
    <property type="evidence" value="ECO:0007669"/>
    <property type="project" value="TreeGrafter"/>
</dbReference>
<evidence type="ECO:0000256" key="2">
    <source>
        <dbReference type="ARBA" id="ARBA00022737"/>
    </source>
</evidence>
<evidence type="ECO:0000256" key="5">
    <source>
        <dbReference type="SAM" id="SignalP"/>
    </source>
</evidence>
<reference evidence="6" key="3">
    <citation type="submission" date="2022-06" db="UniProtKB">
        <authorList>
            <consortium name="EnsemblPlants"/>
        </authorList>
    </citation>
    <scope>IDENTIFICATION</scope>
</reference>
<dbReference type="EnsemblPlants" id="TuG1812G0300000016.01.T01">
    <property type="protein sequence ID" value="TuG1812G0300000016.01.T01.cds244921"/>
    <property type="gene ID" value="TuG1812G0300000016.01"/>
</dbReference>
<dbReference type="Pfam" id="PF13812">
    <property type="entry name" value="PPR_3"/>
    <property type="match status" value="1"/>
</dbReference>
<evidence type="ECO:0000313" key="6">
    <source>
        <dbReference type="EnsemblPlants" id="TuG1812G0300000016.01.T01.cds244921"/>
    </source>
</evidence>
<dbReference type="PANTHER" id="PTHR47447">
    <property type="entry name" value="OS03G0856100 PROTEIN"/>
    <property type="match status" value="1"/>
</dbReference>
<keyword evidence="2" id="KW-0677">Repeat</keyword>
<keyword evidence="7" id="KW-1185">Reference proteome</keyword>
<dbReference type="Gramene" id="TuG1812G0300000016.01.T01">
    <property type="protein sequence ID" value="TuG1812G0300000016.01.T01.cds244921"/>
    <property type="gene ID" value="TuG1812G0300000016.01"/>
</dbReference>
<protein>
    <recommendedName>
        <fullName evidence="8">Pentatricopeptide repeat-containing protein</fullName>
    </recommendedName>
</protein>
<dbReference type="PANTHER" id="PTHR47447:SF7">
    <property type="entry name" value="PENTATRICOPEPTIDE REPEAT-CONTAINING PROTEIN"/>
    <property type="match status" value="1"/>
</dbReference>
<keyword evidence="5" id="KW-0732">Signal</keyword>
<evidence type="ECO:0000256" key="1">
    <source>
        <dbReference type="ARBA" id="ARBA00007626"/>
    </source>
</evidence>
<accession>A0A8R7PM75</accession>
<dbReference type="Proteomes" id="UP000015106">
    <property type="component" value="Chromosome 3"/>
</dbReference>
<evidence type="ECO:0000256" key="4">
    <source>
        <dbReference type="PROSITE-ProRule" id="PRU00708"/>
    </source>
</evidence>
<dbReference type="InterPro" id="IPR002885">
    <property type="entry name" value="PPR_rpt"/>
</dbReference>
<dbReference type="PROSITE" id="PS51375">
    <property type="entry name" value="PPR"/>
    <property type="match status" value="1"/>
</dbReference>
<keyword evidence="3" id="KW-0809">Transit peptide</keyword>
<sequence>MRARGVAADGFSYSTLLAALTFLPLMEADAVAPDLVLFSNLIHLALRAGDAPKALALFSSLRAAGIRSDLKAYNAAIAAYCKPDLLRDAKRLLLLDVPTDGVAPDAESYAPVLAALARRGWHLVAVSLFSHMRAVARSSPTTPSSTSCSTRTGSWTSRATLTGSSGPCARPGCRRASSRTTPCSACTATPGCSGRRSTCSASCAAPPPTAAATASLGTTW</sequence>
<dbReference type="AlphaFoldDB" id="A0A8R7PM75"/>
<dbReference type="InterPro" id="IPR011990">
    <property type="entry name" value="TPR-like_helical_dom_sf"/>
</dbReference>
<reference evidence="6" key="2">
    <citation type="submission" date="2018-03" db="EMBL/GenBank/DDBJ databases">
        <title>The Triticum urartu genome reveals the dynamic nature of wheat genome evolution.</title>
        <authorList>
            <person name="Ling H."/>
            <person name="Ma B."/>
            <person name="Shi X."/>
            <person name="Liu H."/>
            <person name="Dong L."/>
            <person name="Sun H."/>
            <person name="Cao Y."/>
            <person name="Gao Q."/>
            <person name="Zheng S."/>
            <person name="Li Y."/>
            <person name="Yu Y."/>
            <person name="Du H."/>
            <person name="Qi M."/>
            <person name="Li Y."/>
            <person name="Yu H."/>
            <person name="Cui Y."/>
            <person name="Wang N."/>
            <person name="Chen C."/>
            <person name="Wu H."/>
            <person name="Zhao Y."/>
            <person name="Zhang J."/>
            <person name="Li Y."/>
            <person name="Zhou W."/>
            <person name="Zhang B."/>
            <person name="Hu W."/>
            <person name="Eijk M."/>
            <person name="Tang J."/>
            <person name="Witsenboer H."/>
            <person name="Zhao S."/>
            <person name="Li Z."/>
            <person name="Zhang A."/>
            <person name="Wang D."/>
            <person name="Liang C."/>
        </authorList>
    </citation>
    <scope>NUCLEOTIDE SEQUENCE [LARGE SCALE GENOMIC DNA]</scope>
    <source>
        <strain evidence="6">cv. G1812</strain>
    </source>
</reference>
<feature type="signal peptide" evidence="5">
    <location>
        <begin position="1"/>
        <end position="30"/>
    </location>
</feature>
<comment type="similarity">
    <text evidence="1">Belongs to the PPR family. P subfamily.</text>
</comment>
<reference evidence="7" key="1">
    <citation type="journal article" date="2013" name="Nature">
        <title>Draft genome of the wheat A-genome progenitor Triticum urartu.</title>
        <authorList>
            <person name="Ling H.Q."/>
            <person name="Zhao S."/>
            <person name="Liu D."/>
            <person name="Wang J."/>
            <person name="Sun H."/>
            <person name="Zhang C."/>
            <person name="Fan H."/>
            <person name="Li D."/>
            <person name="Dong L."/>
            <person name="Tao Y."/>
            <person name="Gao C."/>
            <person name="Wu H."/>
            <person name="Li Y."/>
            <person name="Cui Y."/>
            <person name="Guo X."/>
            <person name="Zheng S."/>
            <person name="Wang B."/>
            <person name="Yu K."/>
            <person name="Liang Q."/>
            <person name="Yang W."/>
            <person name="Lou X."/>
            <person name="Chen J."/>
            <person name="Feng M."/>
            <person name="Jian J."/>
            <person name="Zhang X."/>
            <person name="Luo G."/>
            <person name="Jiang Y."/>
            <person name="Liu J."/>
            <person name="Wang Z."/>
            <person name="Sha Y."/>
            <person name="Zhang B."/>
            <person name="Wu H."/>
            <person name="Tang D."/>
            <person name="Shen Q."/>
            <person name="Xue P."/>
            <person name="Zou S."/>
            <person name="Wang X."/>
            <person name="Liu X."/>
            <person name="Wang F."/>
            <person name="Yang Y."/>
            <person name="An X."/>
            <person name="Dong Z."/>
            <person name="Zhang K."/>
            <person name="Zhang X."/>
            <person name="Luo M.C."/>
            <person name="Dvorak J."/>
            <person name="Tong Y."/>
            <person name="Wang J."/>
            <person name="Yang H."/>
            <person name="Li Z."/>
            <person name="Wang D."/>
            <person name="Zhang A."/>
            <person name="Wang J."/>
        </authorList>
    </citation>
    <scope>NUCLEOTIDE SEQUENCE</scope>
    <source>
        <strain evidence="7">cv. G1812</strain>
    </source>
</reference>
<evidence type="ECO:0000313" key="7">
    <source>
        <dbReference type="Proteomes" id="UP000015106"/>
    </source>
</evidence>
<organism evidence="6 7">
    <name type="scientific">Triticum urartu</name>
    <name type="common">Red wild einkorn</name>
    <name type="synonym">Crithodium urartu</name>
    <dbReference type="NCBI Taxonomy" id="4572"/>
    <lineage>
        <taxon>Eukaryota</taxon>
        <taxon>Viridiplantae</taxon>
        <taxon>Streptophyta</taxon>
        <taxon>Embryophyta</taxon>
        <taxon>Tracheophyta</taxon>
        <taxon>Spermatophyta</taxon>
        <taxon>Magnoliopsida</taxon>
        <taxon>Liliopsida</taxon>
        <taxon>Poales</taxon>
        <taxon>Poaceae</taxon>
        <taxon>BOP clade</taxon>
        <taxon>Pooideae</taxon>
        <taxon>Triticodae</taxon>
        <taxon>Triticeae</taxon>
        <taxon>Triticinae</taxon>
        <taxon>Triticum</taxon>
    </lineage>
</organism>
<dbReference type="GO" id="GO:0009570">
    <property type="term" value="C:chloroplast stroma"/>
    <property type="evidence" value="ECO:0007669"/>
    <property type="project" value="TreeGrafter"/>
</dbReference>